<reference evidence="2 3" key="1">
    <citation type="submission" date="2019-03" db="EMBL/GenBank/DDBJ databases">
        <title>Freshwater and sediment microbial communities from various areas in North America, analyzing microbe dynamics in response to fracking.</title>
        <authorList>
            <person name="Lamendella R."/>
        </authorList>
    </citation>
    <scope>NUCLEOTIDE SEQUENCE [LARGE SCALE GENOMIC DNA]</scope>
    <source>
        <strain evidence="2 3">175.2</strain>
    </source>
</reference>
<evidence type="ECO:0000256" key="1">
    <source>
        <dbReference type="SAM" id="Phobius"/>
    </source>
</evidence>
<sequence>MSDLKKDSHHVYGAHHEGERHLVPAMLEGMKGRCPACGKGRLFYRYLKPVDACDQCGTEIHHHRADDLPAYLVILVLGHFMVGGYMSGAALFDLPDWVHLAIWVPLTAIAAFLIIQPIKGAVIGLQWALKMHGFDGKGEEEVKDY</sequence>
<accession>A0A4V2V4G3</accession>
<dbReference type="Proteomes" id="UP000295097">
    <property type="component" value="Unassembled WGS sequence"/>
</dbReference>
<dbReference type="Pfam" id="PF06170">
    <property type="entry name" value="DUF983"/>
    <property type="match status" value="1"/>
</dbReference>
<gene>
    <name evidence="2" type="ORF">EDC90_101476</name>
</gene>
<dbReference type="RefSeq" id="WP_132311422.1">
    <property type="nucleotide sequence ID" value="NZ_SMAR01000014.1"/>
</dbReference>
<organism evidence="2 3">
    <name type="scientific">Martelella mediterranea</name>
    <dbReference type="NCBI Taxonomy" id="293089"/>
    <lineage>
        <taxon>Bacteria</taxon>
        <taxon>Pseudomonadati</taxon>
        <taxon>Pseudomonadota</taxon>
        <taxon>Alphaproteobacteria</taxon>
        <taxon>Hyphomicrobiales</taxon>
        <taxon>Aurantimonadaceae</taxon>
        <taxon>Martelella</taxon>
    </lineage>
</organism>
<feature type="transmembrane region" description="Helical" evidence="1">
    <location>
        <begin position="97"/>
        <end position="115"/>
    </location>
</feature>
<comment type="caution">
    <text evidence="2">The sequence shown here is derived from an EMBL/GenBank/DDBJ whole genome shotgun (WGS) entry which is preliminary data.</text>
</comment>
<name>A0A4V2V4G3_9HYPH</name>
<keyword evidence="1" id="KW-0812">Transmembrane</keyword>
<dbReference type="OrthoDB" id="9799456at2"/>
<evidence type="ECO:0000313" key="3">
    <source>
        <dbReference type="Proteomes" id="UP000295097"/>
    </source>
</evidence>
<feature type="transmembrane region" description="Helical" evidence="1">
    <location>
        <begin position="70"/>
        <end position="91"/>
    </location>
</feature>
<dbReference type="InterPro" id="IPR009325">
    <property type="entry name" value="DUF983"/>
</dbReference>
<dbReference type="NCBIfam" id="NF004633">
    <property type="entry name" value="PRK05978.1"/>
    <property type="match status" value="1"/>
</dbReference>
<dbReference type="EMBL" id="SMAR01000014">
    <property type="protein sequence ID" value="TCT39111.1"/>
    <property type="molecule type" value="Genomic_DNA"/>
</dbReference>
<evidence type="ECO:0000313" key="2">
    <source>
        <dbReference type="EMBL" id="TCT39111.1"/>
    </source>
</evidence>
<keyword evidence="3" id="KW-1185">Reference proteome</keyword>
<protein>
    <submittedName>
        <fullName evidence="2">Uncharacterized protein (DUF983 family)</fullName>
    </submittedName>
</protein>
<keyword evidence="1" id="KW-1133">Transmembrane helix</keyword>
<proteinExistence type="predicted"/>
<keyword evidence="1" id="KW-0472">Membrane</keyword>
<dbReference type="AlphaFoldDB" id="A0A4V2V4G3"/>